<dbReference type="EMBL" id="RCNU01000002">
    <property type="protein sequence ID" value="RWQ98687.1"/>
    <property type="molecule type" value="Genomic_DNA"/>
</dbReference>
<proteinExistence type="predicted"/>
<dbReference type="STRING" id="264951.A0A443I3T0"/>
<protein>
    <submittedName>
        <fullName evidence="2">Uncharacterized protein</fullName>
    </submittedName>
</protein>
<feature type="compositionally biased region" description="Polar residues" evidence="1">
    <location>
        <begin position="30"/>
        <end position="43"/>
    </location>
</feature>
<gene>
    <name evidence="2" type="ORF">C8Q69DRAFT_180117</name>
</gene>
<dbReference type="VEuPathDB" id="FungiDB:C8Q69DRAFT_180117"/>
<sequence>MVGTLQRSVRATDELDETLQVDKENLEPITASQSGTSDSTQDPSDAKPAKQGCKWYPLLNPLRLQKIPPLPSERTVSREYGANFLSIITFQWMWPLMNVGYLRHLEIQDIWTVNPDRSVGVLAEKLDVSFRRRLERGDTYPLLWAVYETFKVEFWIGGVGNLLAALLQIFAPYTTRYLIAFATDAYYSKLGHGPAPSVGRGIGMTIGITAMLGWLSLACP</sequence>
<reference evidence="2 3" key="1">
    <citation type="journal article" date="2018" name="Front. Microbiol.">
        <title>Genomic and genetic insights into a cosmopolitan fungus, Paecilomyces variotii (Eurotiales).</title>
        <authorList>
            <person name="Urquhart A.S."/>
            <person name="Mondo S.J."/>
            <person name="Makela M.R."/>
            <person name="Hane J.K."/>
            <person name="Wiebenga A."/>
            <person name="He G."/>
            <person name="Mihaltcheva S."/>
            <person name="Pangilinan J."/>
            <person name="Lipzen A."/>
            <person name="Barry K."/>
            <person name="de Vries R.P."/>
            <person name="Grigoriev I.V."/>
            <person name="Idnurm A."/>
        </authorList>
    </citation>
    <scope>NUCLEOTIDE SEQUENCE [LARGE SCALE GENOMIC DNA]</scope>
    <source>
        <strain evidence="2 3">CBS 101075</strain>
    </source>
</reference>
<evidence type="ECO:0000256" key="1">
    <source>
        <dbReference type="SAM" id="MobiDB-lite"/>
    </source>
</evidence>
<dbReference type="GeneID" id="39595140"/>
<dbReference type="RefSeq" id="XP_028488332.1">
    <property type="nucleotide sequence ID" value="XM_028625863.1"/>
</dbReference>
<accession>A0A443I3T0</accession>
<evidence type="ECO:0000313" key="3">
    <source>
        <dbReference type="Proteomes" id="UP000283841"/>
    </source>
</evidence>
<dbReference type="AlphaFoldDB" id="A0A443I3T0"/>
<name>A0A443I3T0_BYSSP</name>
<feature type="region of interest" description="Disordered" evidence="1">
    <location>
        <begin position="1"/>
        <end position="51"/>
    </location>
</feature>
<evidence type="ECO:0000313" key="2">
    <source>
        <dbReference type="EMBL" id="RWQ98687.1"/>
    </source>
</evidence>
<keyword evidence="3" id="KW-1185">Reference proteome</keyword>
<dbReference type="Proteomes" id="UP000283841">
    <property type="component" value="Unassembled WGS sequence"/>
</dbReference>
<comment type="caution">
    <text evidence="2">The sequence shown here is derived from an EMBL/GenBank/DDBJ whole genome shotgun (WGS) entry which is preliminary data.</text>
</comment>
<organism evidence="2 3">
    <name type="scientific">Byssochlamys spectabilis</name>
    <name type="common">Paecilomyces variotii</name>
    <dbReference type="NCBI Taxonomy" id="264951"/>
    <lineage>
        <taxon>Eukaryota</taxon>
        <taxon>Fungi</taxon>
        <taxon>Dikarya</taxon>
        <taxon>Ascomycota</taxon>
        <taxon>Pezizomycotina</taxon>
        <taxon>Eurotiomycetes</taxon>
        <taxon>Eurotiomycetidae</taxon>
        <taxon>Eurotiales</taxon>
        <taxon>Thermoascaceae</taxon>
        <taxon>Paecilomyces</taxon>
    </lineage>
</organism>